<dbReference type="NCBIfam" id="NF004637">
    <property type="entry name" value="PRK05986.1"/>
    <property type="match status" value="1"/>
</dbReference>
<dbReference type="Gene3D" id="3.40.50.300">
    <property type="entry name" value="P-loop containing nucleotide triphosphate hydrolases"/>
    <property type="match status" value="1"/>
</dbReference>
<dbReference type="NCBIfam" id="TIGR00708">
    <property type="entry name" value="cobA"/>
    <property type="match status" value="1"/>
</dbReference>
<keyword evidence="1" id="KW-0808">Transferase</keyword>
<protein>
    <submittedName>
        <fullName evidence="1">Cob(I)yrinic acid a,c-diamide adenosyltransferase</fullName>
        <ecNumber evidence="1">2.5.1.17</ecNumber>
    </submittedName>
</protein>
<gene>
    <name evidence="1" type="primary">cobO</name>
    <name evidence="1" type="ORF">V8247_07600</name>
</gene>
<evidence type="ECO:0000313" key="2">
    <source>
        <dbReference type="Proteomes" id="UP001375370"/>
    </source>
</evidence>
<dbReference type="Proteomes" id="UP001375370">
    <property type="component" value="Chromosome"/>
</dbReference>
<dbReference type="SUPFAM" id="SSF52540">
    <property type="entry name" value="P-loop containing nucleoside triphosphate hydrolases"/>
    <property type="match status" value="1"/>
</dbReference>
<dbReference type="PANTHER" id="PTHR46638:SF1">
    <property type="entry name" value="CORRINOID ADENOSYLTRANSFERASE"/>
    <property type="match status" value="1"/>
</dbReference>
<reference evidence="1 2" key="1">
    <citation type="submission" date="2024-03" db="EMBL/GenBank/DDBJ databases">
        <title>A Dehalogenimonas Isolated from Estuarine Sediments Dihaloeliminates Chlorinated Alkanes.</title>
        <authorList>
            <person name="Yang Y."/>
            <person name="Wang H."/>
        </authorList>
    </citation>
    <scope>NUCLEOTIDE SEQUENCE [LARGE SCALE GENOMIC DNA]</scope>
    <source>
        <strain evidence="1 2">W</strain>
    </source>
</reference>
<dbReference type="RefSeq" id="WP_338737256.1">
    <property type="nucleotide sequence ID" value="NZ_CP146612.1"/>
</dbReference>
<dbReference type="InterPro" id="IPR003724">
    <property type="entry name" value="CblAdoTrfase_CobA"/>
</dbReference>
<proteinExistence type="predicted"/>
<dbReference type="Pfam" id="PF02572">
    <property type="entry name" value="CobA_CobO_BtuR"/>
    <property type="match status" value="1"/>
</dbReference>
<dbReference type="EC" id="2.5.1.17" evidence="1"/>
<keyword evidence="2" id="KW-1185">Reference proteome</keyword>
<name>A0ABZ2J2U0_9CHLR</name>
<dbReference type="EMBL" id="CP146612">
    <property type="protein sequence ID" value="WWX25116.1"/>
    <property type="molecule type" value="Genomic_DNA"/>
</dbReference>
<dbReference type="PANTHER" id="PTHR46638">
    <property type="entry name" value="CORRINOID ADENOSYLTRANSFERASE"/>
    <property type="match status" value="1"/>
</dbReference>
<organism evidence="1 2">
    <name type="scientific">Candidatus Dehalogenimonas loeffleri</name>
    <dbReference type="NCBI Taxonomy" id="3127115"/>
    <lineage>
        <taxon>Bacteria</taxon>
        <taxon>Bacillati</taxon>
        <taxon>Chloroflexota</taxon>
        <taxon>Dehalococcoidia</taxon>
        <taxon>Dehalococcoidales</taxon>
        <taxon>Dehalococcoidaceae</taxon>
        <taxon>Dehalogenimonas</taxon>
    </lineage>
</organism>
<sequence length="186" mass="20640">MVEKIETPIVREPLKQGLVQVFTGGGKGKTSAGLGTVLRASGRGLRVYVIYFMNTSYDSGEHEVLHQLPGVKWAAFGPGLVRHPEKPSSEIRERAGQALREARRAMLSGDFDVIVLDEINIVTGWGWLDIKDVLQLVKDKPEQVELVMTGRLAPPELIEVADLVTEMVKIKHPYDRGIPARKGIEY</sequence>
<dbReference type="CDD" id="cd00561">
    <property type="entry name" value="CobA_ACA"/>
    <property type="match status" value="1"/>
</dbReference>
<evidence type="ECO:0000313" key="1">
    <source>
        <dbReference type="EMBL" id="WWX25116.1"/>
    </source>
</evidence>
<dbReference type="InterPro" id="IPR027417">
    <property type="entry name" value="P-loop_NTPase"/>
</dbReference>
<dbReference type="PIRSF" id="PIRSF015617">
    <property type="entry name" value="Adensltrnsf_CobA"/>
    <property type="match status" value="1"/>
</dbReference>
<dbReference type="GO" id="GO:0008817">
    <property type="term" value="F:corrinoid adenosyltransferase activity"/>
    <property type="evidence" value="ECO:0007669"/>
    <property type="project" value="UniProtKB-EC"/>
</dbReference>
<accession>A0ABZ2J2U0</accession>